<dbReference type="EMBL" id="QRDV01000001">
    <property type="protein sequence ID" value="RED47352.1"/>
    <property type="molecule type" value="Genomic_DNA"/>
</dbReference>
<reference evidence="2 3" key="1">
    <citation type="submission" date="2018-07" db="EMBL/GenBank/DDBJ databases">
        <title>Genomic Encyclopedia of Type Strains, Phase III (KMG-III): the genomes of soil and plant-associated and newly described type strains.</title>
        <authorList>
            <person name="Whitman W."/>
        </authorList>
    </citation>
    <scope>NUCLEOTIDE SEQUENCE [LARGE SCALE GENOMIC DNA]</scope>
    <source>
        <strain evidence="2 3">CECT 7946</strain>
    </source>
</reference>
<evidence type="ECO:0000313" key="3">
    <source>
        <dbReference type="Proteomes" id="UP000256980"/>
    </source>
</evidence>
<feature type="transmembrane region" description="Helical" evidence="1">
    <location>
        <begin position="72"/>
        <end position="95"/>
    </location>
</feature>
<gene>
    <name evidence="2" type="ORF">DFQ10_1011142</name>
</gene>
<sequence length="108" mass="12503">MKTSKHKLHKKIYWVLIILSLVIDYIFYSVLKDQFSLFFLVCFSGIPFFLFATGCFGLLWPKIKPEGDDEVYISHSLIIGLLFIVLFFIHVWIILPSICPEFGTLLGV</sequence>
<keyword evidence="3" id="KW-1185">Reference proteome</keyword>
<evidence type="ECO:0000256" key="1">
    <source>
        <dbReference type="SAM" id="Phobius"/>
    </source>
</evidence>
<evidence type="ECO:0000313" key="2">
    <source>
        <dbReference type="EMBL" id="RED47352.1"/>
    </source>
</evidence>
<keyword evidence="1" id="KW-1133">Transmembrane helix</keyword>
<accession>A0A3D9HCZ3</accession>
<name>A0A3D9HCZ3_9FLAO</name>
<feature type="transmembrane region" description="Helical" evidence="1">
    <location>
        <begin position="37"/>
        <end position="60"/>
    </location>
</feature>
<organism evidence="2 3">
    <name type="scientific">Winogradskyella eximia</name>
    <dbReference type="NCBI Taxonomy" id="262006"/>
    <lineage>
        <taxon>Bacteria</taxon>
        <taxon>Pseudomonadati</taxon>
        <taxon>Bacteroidota</taxon>
        <taxon>Flavobacteriia</taxon>
        <taxon>Flavobacteriales</taxon>
        <taxon>Flavobacteriaceae</taxon>
        <taxon>Winogradskyella</taxon>
    </lineage>
</organism>
<keyword evidence="1" id="KW-0472">Membrane</keyword>
<dbReference type="OrthoDB" id="1450328at2"/>
<feature type="transmembrane region" description="Helical" evidence="1">
    <location>
        <begin position="12"/>
        <end position="31"/>
    </location>
</feature>
<proteinExistence type="predicted"/>
<dbReference type="AlphaFoldDB" id="A0A3D9HCZ3"/>
<comment type="caution">
    <text evidence="2">The sequence shown here is derived from an EMBL/GenBank/DDBJ whole genome shotgun (WGS) entry which is preliminary data.</text>
</comment>
<dbReference type="RefSeq" id="WP_115816369.1">
    <property type="nucleotide sequence ID" value="NZ_CANKZP010000008.1"/>
</dbReference>
<keyword evidence="1" id="KW-0812">Transmembrane</keyword>
<protein>
    <submittedName>
        <fullName evidence="2">Uncharacterized protein</fullName>
    </submittedName>
</protein>
<dbReference type="Proteomes" id="UP000256980">
    <property type="component" value="Unassembled WGS sequence"/>
</dbReference>